<name>W0DVA2_9GAMM</name>
<dbReference type="NCBIfam" id="TIGR02574">
    <property type="entry name" value="stabl_TIGR02574"/>
    <property type="match status" value="1"/>
</dbReference>
<dbReference type="eggNOG" id="ENOG5033A4Y">
    <property type="taxonomic scope" value="Bacteria"/>
</dbReference>
<dbReference type="Proteomes" id="UP000005380">
    <property type="component" value="Chromosome"/>
</dbReference>
<gene>
    <name evidence="1" type="ORF">THIAE_04705</name>
</gene>
<dbReference type="KEGG" id="tao:THIAE_04705"/>
<dbReference type="HOGENOM" id="CLU_177580_3_0_6"/>
<keyword evidence="2" id="KW-1185">Reference proteome</keyword>
<dbReference type="RefSeq" id="WP_006459013.1">
    <property type="nucleotide sequence ID" value="NZ_CP007030.1"/>
</dbReference>
<dbReference type="InParanoid" id="W0DVA2"/>
<evidence type="ECO:0000313" key="2">
    <source>
        <dbReference type="Proteomes" id="UP000005380"/>
    </source>
</evidence>
<accession>W0DVA2</accession>
<proteinExistence type="predicted"/>
<organism evidence="1 2">
    <name type="scientific">Thiomicrospira aerophila AL3</name>
    <dbReference type="NCBI Taxonomy" id="717772"/>
    <lineage>
        <taxon>Bacteria</taxon>
        <taxon>Pseudomonadati</taxon>
        <taxon>Pseudomonadota</taxon>
        <taxon>Gammaproteobacteria</taxon>
        <taxon>Thiotrichales</taxon>
        <taxon>Piscirickettsiaceae</taxon>
        <taxon>Thiomicrospira</taxon>
    </lineage>
</organism>
<dbReference type="Pfam" id="PF09720">
    <property type="entry name" value="Unstab_antitox"/>
    <property type="match status" value="1"/>
</dbReference>
<reference evidence="1 2" key="1">
    <citation type="submission" date="2013-12" db="EMBL/GenBank/DDBJ databases">
        <authorList>
            <consortium name="DOE Joint Genome Institute"/>
            <person name="Kappler U."/>
            <person name="Huntemann M."/>
            <person name="Han J."/>
            <person name="Chen A."/>
            <person name="Kyrpides N."/>
            <person name="Mavromatis K."/>
            <person name="Markowitz V."/>
            <person name="Palaniappan K."/>
            <person name="Ivanova N."/>
            <person name="Schaumberg A."/>
            <person name="Pati A."/>
            <person name="Liolios K."/>
            <person name="Nordberg H.P."/>
            <person name="Cantor M.N."/>
            <person name="Hua S.X."/>
            <person name="Woyke T."/>
        </authorList>
    </citation>
    <scope>NUCLEOTIDE SEQUENCE [LARGE SCALE GENOMIC DNA]</scope>
    <source>
        <strain evidence="2">AL2</strain>
    </source>
</reference>
<dbReference type="OrthoDB" id="5570368at2"/>
<dbReference type="EMBL" id="CP007030">
    <property type="protein sequence ID" value="AHF01183.1"/>
    <property type="molecule type" value="Genomic_DNA"/>
</dbReference>
<dbReference type="AlphaFoldDB" id="W0DVA2"/>
<dbReference type="STRING" id="717772.THIAE_04705"/>
<protein>
    <submittedName>
        <fullName evidence="1">Addiction module antitoxin RelB</fullName>
    </submittedName>
</protein>
<evidence type="ECO:0000313" key="1">
    <source>
        <dbReference type="EMBL" id="AHF01183.1"/>
    </source>
</evidence>
<dbReference type="InterPro" id="IPR013406">
    <property type="entry name" value="CHP02574_addiction_mod"/>
</dbReference>
<sequence length="74" mass="8495">MDIKHIAEQAFQLPEAARELLAEALVESLDHDDSFELSDEWKAEIEKRCAEVDQGLTKLIPAEEAIKKLRARYK</sequence>